<dbReference type="InterPro" id="IPR017850">
    <property type="entry name" value="Alkaline_phosphatase_core_sf"/>
</dbReference>
<dbReference type="SUPFAM" id="SSF53649">
    <property type="entry name" value="Alkaline phosphatase-like"/>
    <property type="match status" value="1"/>
</dbReference>
<dbReference type="OrthoDB" id="9783759at2"/>
<dbReference type="Pfam" id="PF07394">
    <property type="entry name" value="DUF1501"/>
    <property type="match status" value="1"/>
</dbReference>
<proteinExistence type="predicted"/>
<reference evidence="1 2" key="1">
    <citation type="submission" date="2016-03" db="EMBL/GenBank/DDBJ databases">
        <authorList>
            <person name="Ploux O."/>
        </authorList>
    </citation>
    <scope>NUCLEOTIDE SEQUENCE [LARGE SCALE GENOMIC DNA]</scope>
    <source>
        <strain evidence="1 2">R-45378</strain>
    </source>
</reference>
<dbReference type="AlphaFoldDB" id="A0A177NQ83"/>
<evidence type="ECO:0000313" key="1">
    <source>
        <dbReference type="EMBL" id="OAI19200.1"/>
    </source>
</evidence>
<gene>
    <name evidence="1" type="ORF">A1507_07925</name>
</gene>
<name>A0A177NQ83_9GAMM</name>
<dbReference type="InterPro" id="IPR010869">
    <property type="entry name" value="DUF1501"/>
</dbReference>
<dbReference type="PANTHER" id="PTHR43737">
    <property type="entry name" value="BLL7424 PROTEIN"/>
    <property type="match status" value="1"/>
</dbReference>
<dbReference type="PANTHER" id="PTHR43737:SF1">
    <property type="entry name" value="DUF1501 DOMAIN-CONTAINING PROTEIN"/>
    <property type="match status" value="1"/>
</dbReference>
<accession>A0A177NQ83</accession>
<organism evidence="1 2">
    <name type="scientific">Methylomonas koyamae</name>
    <dbReference type="NCBI Taxonomy" id="702114"/>
    <lineage>
        <taxon>Bacteria</taxon>
        <taxon>Pseudomonadati</taxon>
        <taxon>Pseudomonadota</taxon>
        <taxon>Gammaproteobacteria</taxon>
        <taxon>Methylococcales</taxon>
        <taxon>Methylococcaceae</taxon>
        <taxon>Methylomonas</taxon>
    </lineage>
</organism>
<dbReference type="InterPro" id="IPR006311">
    <property type="entry name" value="TAT_signal"/>
</dbReference>
<dbReference type="PROSITE" id="PS51318">
    <property type="entry name" value="TAT"/>
    <property type="match status" value="1"/>
</dbReference>
<comment type="caution">
    <text evidence="1">The sequence shown here is derived from an EMBL/GenBank/DDBJ whole genome shotgun (WGS) entry which is preliminary data.</text>
</comment>
<dbReference type="Gene3D" id="3.40.720.10">
    <property type="entry name" value="Alkaline Phosphatase, subunit A"/>
    <property type="match status" value="1"/>
</dbReference>
<evidence type="ECO:0008006" key="3">
    <source>
        <dbReference type="Google" id="ProtNLM"/>
    </source>
</evidence>
<dbReference type="RefSeq" id="WP_064039651.1">
    <property type="nucleotide sequence ID" value="NZ_LUUJ01000051.1"/>
</dbReference>
<protein>
    <recommendedName>
        <fullName evidence="3">Sulfatase</fullName>
    </recommendedName>
</protein>
<evidence type="ECO:0000313" key="2">
    <source>
        <dbReference type="Proteomes" id="UP000077857"/>
    </source>
</evidence>
<sequence>MNNKSRRDFLIKSGYGLGGLALGGMLPGLNGFSGAMASELAAGAGIVDPLAPKAPHFAPKVKSVIWLHMDGAPSTIDLYDYKPQLVKMHGQDIPKSFMEGIKEGVRGGTGKLFATNRTWKQHGQSGAWFSDLLPNLAQHADELAFIKSSVTIGATHNISILKLNTGDLNPGRPSLGAWIKYALGTANPDLPAYVVLYNDKKEPTGGSINWSSGFLPAVYQGTAFRPGESPILYLERPELTSASEQRKTLDLLKRLNELEDARYPGDSELEARLQAYELADRMQRTAPEAVDLKKESDATKALYGINDDGSKSYGEVLLRARRLVERGVRFVQVISGPQEVAGETRNWDGHTNLEENHKKHAYAVDKPIAGLLTDLKQRGLLDTTLVVWTSEFGRTSYGQSGNGRDHNPWGYTQWLAGGGVNAGYTHGATDEIGLQVADKSKAVDTYDLHATVLQLMGLDHLKTTYFHNGRSERPTVVYGKVIKELIA</sequence>
<dbReference type="Proteomes" id="UP000077857">
    <property type="component" value="Unassembled WGS sequence"/>
</dbReference>
<dbReference type="EMBL" id="LUUJ01000051">
    <property type="protein sequence ID" value="OAI19200.1"/>
    <property type="molecule type" value="Genomic_DNA"/>
</dbReference>